<dbReference type="OrthoDB" id="784962at2759"/>
<dbReference type="EMBL" id="CH916460">
    <property type="protein sequence ID" value="EDV93984.1"/>
    <property type="molecule type" value="Genomic_DNA"/>
</dbReference>
<organism evidence="4">
    <name type="scientific">Drosophila grimshawi</name>
    <name type="common">Hawaiian fruit fly</name>
    <name type="synonym">Idiomyia grimshawi</name>
    <dbReference type="NCBI Taxonomy" id="7222"/>
    <lineage>
        <taxon>Eukaryota</taxon>
        <taxon>Metazoa</taxon>
        <taxon>Ecdysozoa</taxon>
        <taxon>Arthropoda</taxon>
        <taxon>Hexapoda</taxon>
        <taxon>Insecta</taxon>
        <taxon>Pterygota</taxon>
        <taxon>Neoptera</taxon>
        <taxon>Endopterygota</taxon>
        <taxon>Diptera</taxon>
        <taxon>Brachycera</taxon>
        <taxon>Muscomorpha</taxon>
        <taxon>Ephydroidea</taxon>
        <taxon>Drosophilidae</taxon>
        <taxon>Drosophila</taxon>
        <taxon>Hawaiian Drosophila</taxon>
    </lineage>
</organism>
<dbReference type="Proteomes" id="UP000001070">
    <property type="component" value="Unassembled WGS sequence"/>
</dbReference>
<accession>B4K0J2</accession>
<evidence type="ECO:0000256" key="2">
    <source>
        <dbReference type="SAM" id="MobiDB-lite"/>
    </source>
</evidence>
<protein>
    <submittedName>
        <fullName evidence="3">GH22557</fullName>
    </submittedName>
</protein>
<feature type="coiled-coil region" evidence="1">
    <location>
        <begin position="176"/>
        <end position="213"/>
    </location>
</feature>
<dbReference type="HOGENOM" id="CLU_1024033_0_0_1"/>
<keyword evidence="4" id="KW-1185">Reference proteome</keyword>
<dbReference type="InParanoid" id="B4K0J2"/>
<dbReference type="AlphaFoldDB" id="B4K0J2"/>
<gene>
    <name evidence="3" type="primary">Dgri\GH22557</name>
    <name evidence="3" type="ORF">Dgri_GH22557</name>
</gene>
<sequence length="272" mass="30320">MTACVSAESDGVITVKAPAFGDNCKSTLIDMGIVPVGIVFDDDADLVKLELKAERLQEQYEEDLKCEQHSVKTFTHLPSGEIRQMHCITVDRERERRVPDHHQVDADSAMRSAKNYEYYKVLHQIVGNLETCAQMRKVKYMTNGQGEVQALHQRKARIEDYKNAQAEREATMQALFAQQKIDAEREQERLAKLAEAKAEAAEAEACKQLANAASNKATTDGTAAPTDDICGVDLHSSEAKSRRSRNRSHGAGNAAHGSRCRCSIVDHQQWQH</sequence>
<name>B4K0J2_DROGR</name>
<keyword evidence="1" id="KW-0175">Coiled coil</keyword>
<reference evidence="3 4" key="1">
    <citation type="journal article" date="2007" name="Nature">
        <title>Evolution of genes and genomes on the Drosophila phylogeny.</title>
        <authorList>
            <consortium name="Drosophila 12 Genomes Consortium"/>
            <person name="Clark A.G."/>
            <person name="Eisen M.B."/>
            <person name="Smith D.R."/>
            <person name="Bergman C.M."/>
            <person name="Oliver B."/>
            <person name="Markow T.A."/>
            <person name="Kaufman T.C."/>
            <person name="Kellis M."/>
            <person name="Gelbart W."/>
            <person name="Iyer V.N."/>
            <person name="Pollard D.A."/>
            <person name="Sackton T.B."/>
            <person name="Larracuente A.M."/>
            <person name="Singh N.D."/>
            <person name="Abad J.P."/>
            <person name="Abt D.N."/>
            <person name="Adryan B."/>
            <person name="Aguade M."/>
            <person name="Akashi H."/>
            <person name="Anderson W.W."/>
            <person name="Aquadro C.F."/>
            <person name="Ardell D.H."/>
            <person name="Arguello R."/>
            <person name="Artieri C.G."/>
            <person name="Barbash D.A."/>
            <person name="Barker D."/>
            <person name="Barsanti P."/>
            <person name="Batterham P."/>
            <person name="Batzoglou S."/>
            <person name="Begun D."/>
            <person name="Bhutkar A."/>
            <person name="Blanco E."/>
            <person name="Bosak S.A."/>
            <person name="Bradley R.K."/>
            <person name="Brand A.D."/>
            <person name="Brent M.R."/>
            <person name="Brooks A.N."/>
            <person name="Brown R.H."/>
            <person name="Butlin R.K."/>
            <person name="Caggese C."/>
            <person name="Calvi B.R."/>
            <person name="Bernardo de Carvalho A."/>
            <person name="Caspi A."/>
            <person name="Castrezana S."/>
            <person name="Celniker S.E."/>
            <person name="Chang J.L."/>
            <person name="Chapple C."/>
            <person name="Chatterji S."/>
            <person name="Chinwalla A."/>
            <person name="Civetta A."/>
            <person name="Clifton S.W."/>
            <person name="Comeron J.M."/>
            <person name="Costello J.C."/>
            <person name="Coyne J.A."/>
            <person name="Daub J."/>
            <person name="David R.G."/>
            <person name="Delcher A.L."/>
            <person name="Delehaunty K."/>
            <person name="Do C.B."/>
            <person name="Ebling H."/>
            <person name="Edwards K."/>
            <person name="Eickbush T."/>
            <person name="Evans J.D."/>
            <person name="Filipski A."/>
            <person name="Findeiss S."/>
            <person name="Freyhult E."/>
            <person name="Fulton L."/>
            <person name="Fulton R."/>
            <person name="Garcia A.C."/>
            <person name="Gardiner A."/>
            <person name="Garfield D.A."/>
            <person name="Garvin B.E."/>
            <person name="Gibson G."/>
            <person name="Gilbert D."/>
            <person name="Gnerre S."/>
            <person name="Godfrey J."/>
            <person name="Good R."/>
            <person name="Gotea V."/>
            <person name="Gravely B."/>
            <person name="Greenberg A.J."/>
            <person name="Griffiths-Jones S."/>
            <person name="Gross S."/>
            <person name="Guigo R."/>
            <person name="Gustafson E.A."/>
            <person name="Haerty W."/>
            <person name="Hahn M.W."/>
            <person name="Halligan D.L."/>
            <person name="Halpern A.L."/>
            <person name="Halter G.M."/>
            <person name="Han M.V."/>
            <person name="Heger A."/>
            <person name="Hillier L."/>
            <person name="Hinrichs A.S."/>
            <person name="Holmes I."/>
            <person name="Hoskins R.A."/>
            <person name="Hubisz M.J."/>
            <person name="Hultmark D."/>
            <person name="Huntley M.A."/>
            <person name="Jaffe D.B."/>
            <person name="Jagadeeshan S."/>
            <person name="Jeck W.R."/>
            <person name="Johnson J."/>
            <person name="Jones C.D."/>
            <person name="Jordan W.C."/>
            <person name="Karpen G.H."/>
            <person name="Kataoka E."/>
            <person name="Keightley P.D."/>
            <person name="Kheradpour P."/>
            <person name="Kirkness E.F."/>
            <person name="Koerich L.B."/>
            <person name="Kristiansen K."/>
            <person name="Kudrna D."/>
            <person name="Kulathinal R.J."/>
            <person name="Kumar S."/>
            <person name="Kwok R."/>
            <person name="Lander E."/>
            <person name="Langley C.H."/>
            <person name="Lapoint R."/>
            <person name="Lazzaro B.P."/>
            <person name="Lee S.J."/>
            <person name="Levesque L."/>
            <person name="Li R."/>
            <person name="Lin C.F."/>
            <person name="Lin M.F."/>
            <person name="Lindblad-Toh K."/>
            <person name="Llopart A."/>
            <person name="Long M."/>
            <person name="Low L."/>
            <person name="Lozovsky E."/>
            <person name="Lu J."/>
            <person name="Luo M."/>
            <person name="Machado C.A."/>
            <person name="Makalowski W."/>
            <person name="Marzo M."/>
            <person name="Matsuda M."/>
            <person name="Matzkin L."/>
            <person name="McAllister B."/>
            <person name="McBride C.S."/>
            <person name="McKernan B."/>
            <person name="McKernan K."/>
            <person name="Mendez-Lago M."/>
            <person name="Minx P."/>
            <person name="Mollenhauer M.U."/>
            <person name="Montooth K."/>
            <person name="Mount S.M."/>
            <person name="Mu X."/>
            <person name="Myers E."/>
            <person name="Negre B."/>
            <person name="Newfeld S."/>
            <person name="Nielsen R."/>
            <person name="Noor M.A."/>
            <person name="O'Grady P."/>
            <person name="Pachter L."/>
            <person name="Papaceit M."/>
            <person name="Parisi M.J."/>
            <person name="Parisi M."/>
            <person name="Parts L."/>
            <person name="Pedersen J.S."/>
            <person name="Pesole G."/>
            <person name="Phillippy A.M."/>
            <person name="Ponting C.P."/>
            <person name="Pop M."/>
            <person name="Porcelli D."/>
            <person name="Powell J.R."/>
            <person name="Prohaska S."/>
            <person name="Pruitt K."/>
            <person name="Puig M."/>
            <person name="Quesneville H."/>
            <person name="Ram K.R."/>
            <person name="Rand D."/>
            <person name="Rasmussen M.D."/>
            <person name="Reed L.K."/>
            <person name="Reenan R."/>
            <person name="Reily A."/>
            <person name="Remington K.A."/>
            <person name="Rieger T.T."/>
            <person name="Ritchie M.G."/>
            <person name="Robin C."/>
            <person name="Rogers Y.H."/>
            <person name="Rohde C."/>
            <person name="Rozas J."/>
            <person name="Rubenfield M.J."/>
            <person name="Ruiz A."/>
            <person name="Russo S."/>
            <person name="Salzberg S.L."/>
            <person name="Sanchez-Gracia A."/>
            <person name="Saranga D.J."/>
            <person name="Sato H."/>
            <person name="Schaeffer S.W."/>
            <person name="Schatz M.C."/>
            <person name="Schlenke T."/>
            <person name="Schwartz R."/>
            <person name="Segarra C."/>
            <person name="Singh R.S."/>
            <person name="Sirot L."/>
            <person name="Sirota M."/>
            <person name="Sisneros N.B."/>
            <person name="Smith C.D."/>
            <person name="Smith T.F."/>
            <person name="Spieth J."/>
            <person name="Stage D.E."/>
            <person name="Stark A."/>
            <person name="Stephan W."/>
            <person name="Strausberg R.L."/>
            <person name="Strempel S."/>
            <person name="Sturgill D."/>
            <person name="Sutton G."/>
            <person name="Sutton G.G."/>
            <person name="Tao W."/>
            <person name="Teichmann S."/>
            <person name="Tobari Y.N."/>
            <person name="Tomimura Y."/>
            <person name="Tsolas J.M."/>
            <person name="Valente V.L."/>
            <person name="Venter E."/>
            <person name="Venter J.C."/>
            <person name="Vicario S."/>
            <person name="Vieira F.G."/>
            <person name="Vilella A.J."/>
            <person name="Villasante A."/>
            <person name="Walenz B."/>
            <person name="Wang J."/>
            <person name="Wasserman M."/>
            <person name="Watts T."/>
            <person name="Wilson D."/>
            <person name="Wilson R.K."/>
            <person name="Wing R.A."/>
            <person name="Wolfner M.F."/>
            <person name="Wong A."/>
            <person name="Wong G.K."/>
            <person name="Wu C.I."/>
            <person name="Wu G."/>
            <person name="Yamamoto D."/>
            <person name="Yang H.P."/>
            <person name="Yang S.P."/>
            <person name="Yorke J.A."/>
            <person name="Yoshida K."/>
            <person name="Zdobnov E."/>
            <person name="Zhang P."/>
            <person name="Zhang Y."/>
            <person name="Zimin A.V."/>
            <person name="Baldwin J."/>
            <person name="Abdouelleil A."/>
            <person name="Abdulkadir J."/>
            <person name="Abebe A."/>
            <person name="Abera B."/>
            <person name="Abreu J."/>
            <person name="Acer S.C."/>
            <person name="Aftuck L."/>
            <person name="Alexander A."/>
            <person name="An P."/>
            <person name="Anderson E."/>
            <person name="Anderson S."/>
            <person name="Arachi H."/>
            <person name="Azer M."/>
            <person name="Bachantsang P."/>
            <person name="Barry A."/>
            <person name="Bayul T."/>
            <person name="Berlin A."/>
            <person name="Bessette D."/>
            <person name="Bloom T."/>
            <person name="Blye J."/>
            <person name="Boguslavskiy L."/>
            <person name="Bonnet C."/>
            <person name="Boukhgalter B."/>
            <person name="Bourzgui I."/>
            <person name="Brown A."/>
            <person name="Cahill P."/>
            <person name="Channer S."/>
            <person name="Cheshatsang Y."/>
            <person name="Chuda L."/>
            <person name="Citroen M."/>
            <person name="Collymore A."/>
            <person name="Cooke P."/>
            <person name="Costello M."/>
            <person name="D'Aco K."/>
            <person name="Daza R."/>
            <person name="De Haan G."/>
            <person name="DeGray S."/>
            <person name="DeMaso C."/>
            <person name="Dhargay N."/>
            <person name="Dooley K."/>
            <person name="Dooley E."/>
            <person name="Doricent M."/>
            <person name="Dorje P."/>
            <person name="Dorjee K."/>
            <person name="Dupes A."/>
            <person name="Elong R."/>
            <person name="Falk J."/>
            <person name="Farina A."/>
            <person name="Faro S."/>
            <person name="Ferguson D."/>
            <person name="Fisher S."/>
            <person name="Foley C.D."/>
            <person name="Franke A."/>
            <person name="Friedrich D."/>
            <person name="Gadbois L."/>
            <person name="Gearin G."/>
            <person name="Gearin C.R."/>
            <person name="Giannoukos G."/>
            <person name="Goode T."/>
            <person name="Graham J."/>
            <person name="Grandbois E."/>
            <person name="Grewal S."/>
            <person name="Gyaltsen K."/>
            <person name="Hafez N."/>
            <person name="Hagos B."/>
            <person name="Hall J."/>
            <person name="Henson C."/>
            <person name="Hollinger A."/>
            <person name="Honan T."/>
            <person name="Huard M.D."/>
            <person name="Hughes L."/>
            <person name="Hurhula B."/>
            <person name="Husby M.E."/>
            <person name="Kamat A."/>
            <person name="Kanga B."/>
            <person name="Kashin S."/>
            <person name="Khazanovich D."/>
            <person name="Kisner P."/>
            <person name="Lance K."/>
            <person name="Lara M."/>
            <person name="Lee W."/>
            <person name="Lennon N."/>
            <person name="Letendre F."/>
            <person name="LeVine R."/>
            <person name="Lipovsky A."/>
            <person name="Liu X."/>
            <person name="Liu J."/>
            <person name="Liu S."/>
            <person name="Lokyitsang T."/>
            <person name="Lokyitsang Y."/>
            <person name="Lubonja R."/>
            <person name="Lui A."/>
            <person name="MacDonald P."/>
            <person name="Magnisalis V."/>
            <person name="Maru K."/>
            <person name="Matthews C."/>
            <person name="McCusker W."/>
            <person name="McDonough S."/>
            <person name="Mehta T."/>
            <person name="Meldrim J."/>
            <person name="Meneus L."/>
            <person name="Mihai O."/>
            <person name="Mihalev A."/>
            <person name="Mihova T."/>
            <person name="Mittelman R."/>
            <person name="Mlenga V."/>
            <person name="Montmayeur A."/>
            <person name="Mulrain L."/>
            <person name="Navidi A."/>
            <person name="Naylor J."/>
            <person name="Negash T."/>
            <person name="Nguyen T."/>
            <person name="Nguyen N."/>
            <person name="Nicol R."/>
            <person name="Norbu C."/>
            <person name="Norbu N."/>
            <person name="Novod N."/>
            <person name="O'Neill B."/>
            <person name="Osman S."/>
            <person name="Markiewicz E."/>
            <person name="Oyono O.L."/>
            <person name="Patti C."/>
            <person name="Phunkhang P."/>
            <person name="Pierre F."/>
            <person name="Priest M."/>
            <person name="Raghuraman S."/>
            <person name="Rege F."/>
            <person name="Reyes R."/>
            <person name="Rise C."/>
            <person name="Rogov P."/>
            <person name="Ross K."/>
            <person name="Ryan E."/>
            <person name="Settipalli S."/>
            <person name="Shea T."/>
            <person name="Sherpa N."/>
            <person name="Shi L."/>
            <person name="Shih D."/>
            <person name="Sparrow T."/>
            <person name="Spaulding J."/>
            <person name="Stalker J."/>
            <person name="Stange-Thomann N."/>
            <person name="Stavropoulos S."/>
            <person name="Stone C."/>
            <person name="Strader C."/>
            <person name="Tesfaye S."/>
            <person name="Thomson T."/>
            <person name="Thoulutsang Y."/>
            <person name="Thoulutsang D."/>
            <person name="Topham K."/>
            <person name="Topping I."/>
            <person name="Tsamla T."/>
            <person name="Vassiliev H."/>
            <person name="Vo A."/>
            <person name="Wangchuk T."/>
            <person name="Wangdi T."/>
            <person name="Weiand M."/>
            <person name="Wilkinson J."/>
            <person name="Wilson A."/>
            <person name="Yadav S."/>
            <person name="Young G."/>
            <person name="Yu Q."/>
            <person name="Zembek L."/>
            <person name="Zhong D."/>
            <person name="Zimmer A."/>
            <person name="Zwirko Z."/>
            <person name="Jaffe D.B."/>
            <person name="Alvarez P."/>
            <person name="Brockman W."/>
            <person name="Butler J."/>
            <person name="Chin C."/>
            <person name="Gnerre S."/>
            <person name="Grabherr M."/>
            <person name="Kleber M."/>
            <person name="Mauceli E."/>
            <person name="MacCallum I."/>
        </authorList>
    </citation>
    <scope>NUCLEOTIDE SEQUENCE [LARGE SCALE GENOMIC DNA]</scope>
    <source>
        <strain evidence="4">Tucson 15287-2541.00</strain>
    </source>
</reference>
<evidence type="ECO:0000313" key="4">
    <source>
        <dbReference type="Proteomes" id="UP000001070"/>
    </source>
</evidence>
<evidence type="ECO:0000256" key="1">
    <source>
        <dbReference type="SAM" id="Coils"/>
    </source>
</evidence>
<proteinExistence type="predicted"/>
<feature type="region of interest" description="Disordered" evidence="2">
    <location>
        <begin position="235"/>
        <end position="258"/>
    </location>
</feature>
<dbReference type="eggNOG" id="KOG1245">
    <property type="taxonomic scope" value="Eukaryota"/>
</dbReference>
<evidence type="ECO:0000313" key="3">
    <source>
        <dbReference type="EMBL" id="EDV93984.1"/>
    </source>
</evidence>